<evidence type="ECO:0000256" key="8">
    <source>
        <dbReference type="SAM" id="MobiDB-lite"/>
    </source>
</evidence>
<evidence type="ECO:0000313" key="9">
    <source>
        <dbReference type="EMBL" id="CAG5121002.1"/>
    </source>
</evidence>
<keyword evidence="6" id="KW-0325">Glycoprotein</keyword>
<sequence length="650" mass="73899">MSCCGGADINNESAAATSSASSKYGEPKQFDPDFHGVHKSRSCTDVICCIIFVVFLLGMIVCSIFGYARGNPVKLVYPTDSFGNLCGQGQFTDKKFLFFFDILKCAQTGAAVISLGCPTPQVCVHSCPTDYWSFVQTEVMENAARAQLTAERDKMICKYNVDPQSASKSVYQYVKDEDCAAYYVKSTPVVNRCIPSIFLDITSWSANIVYEYKGSNYTVTDARSRRFLALFYDVKEFVELVYKDILNVWWLILVGTVVAAGLCMLWLVLLRWVAGPVVWLTIALVFGLLIFGSYYSYSEYYKLKKMNATSEFGLSPAFAMNFRYYLSLKKTWLAFGCLTATIIAILLLLFLFLVKRICIAIELIKEASRYIIPMQIFMLFMLLWVLNFIVALGQTTLAGAFSSYYWAWEKPKDIPLFPVLASLHRALRYHLGSLAFGSLIIAVVQLVRVVLEYLEYKLKDAENKVAKFLIRCLKCCFWCLEKFLKFLNKNAYIMIAIHGRNFCLSAKDAFMLIMRNIVRVTVLDKLTDFLLFLSKALVTGAVFTLAFLWFKGSITYFDGYIKRPELNYYLTPVIVMEDLEMNDGSAERPYYMSKGLMKVLGKKNVHMRDPEQHSSREMTSKVSPEETSGRPLPVPNVLKLRNEESMKTVM</sequence>
<name>A0A8S3Z016_9EUPU</name>
<dbReference type="GO" id="GO:0005886">
    <property type="term" value="C:plasma membrane"/>
    <property type="evidence" value="ECO:0007669"/>
    <property type="project" value="UniProtKB-SubCell"/>
</dbReference>
<evidence type="ECO:0000256" key="4">
    <source>
        <dbReference type="ARBA" id="ARBA00022989"/>
    </source>
</evidence>
<proteinExistence type="inferred from homology"/>
<feature type="transmembrane region" description="Helical" evidence="7">
    <location>
        <begin position="46"/>
        <end position="68"/>
    </location>
</feature>
<feature type="transmembrane region" description="Helical" evidence="7">
    <location>
        <begin position="427"/>
        <end position="451"/>
    </location>
</feature>
<dbReference type="AlphaFoldDB" id="A0A8S3Z016"/>
<feature type="transmembrane region" description="Helical" evidence="7">
    <location>
        <begin position="277"/>
        <end position="297"/>
    </location>
</feature>
<evidence type="ECO:0000256" key="1">
    <source>
        <dbReference type="ARBA" id="ARBA00004141"/>
    </source>
</evidence>
<evidence type="ECO:0000313" key="10">
    <source>
        <dbReference type="Proteomes" id="UP000678393"/>
    </source>
</evidence>
<organism evidence="9 10">
    <name type="scientific">Candidula unifasciata</name>
    <dbReference type="NCBI Taxonomy" id="100452"/>
    <lineage>
        <taxon>Eukaryota</taxon>
        <taxon>Metazoa</taxon>
        <taxon>Spiralia</taxon>
        <taxon>Lophotrochozoa</taxon>
        <taxon>Mollusca</taxon>
        <taxon>Gastropoda</taxon>
        <taxon>Heterobranchia</taxon>
        <taxon>Euthyneura</taxon>
        <taxon>Panpulmonata</taxon>
        <taxon>Eupulmonata</taxon>
        <taxon>Stylommatophora</taxon>
        <taxon>Helicina</taxon>
        <taxon>Helicoidea</taxon>
        <taxon>Geomitridae</taxon>
        <taxon>Candidula</taxon>
    </lineage>
</organism>
<reference evidence="9" key="1">
    <citation type="submission" date="2021-04" db="EMBL/GenBank/DDBJ databases">
        <authorList>
            <consortium name="Molecular Ecology Group"/>
        </authorList>
    </citation>
    <scope>NUCLEOTIDE SEQUENCE</scope>
</reference>
<accession>A0A8S3Z016</accession>
<keyword evidence="4 7" id="KW-1133">Transmembrane helix</keyword>
<comment type="subcellular location">
    <subcellularLocation>
        <location evidence="7">Cell membrane</location>
        <topology evidence="7">Multi-pass membrane protein</topology>
    </subcellularLocation>
    <subcellularLocation>
        <location evidence="1">Membrane</location>
        <topology evidence="1">Multi-pass membrane protein</topology>
    </subcellularLocation>
</comment>
<keyword evidence="3 7" id="KW-0812">Transmembrane</keyword>
<feature type="transmembrane region" description="Helical" evidence="7">
    <location>
        <begin position="248"/>
        <end position="270"/>
    </location>
</feature>
<dbReference type="OrthoDB" id="420519at2759"/>
<keyword evidence="5 7" id="KW-0472">Membrane</keyword>
<evidence type="ECO:0000256" key="2">
    <source>
        <dbReference type="ARBA" id="ARBA00007168"/>
    </source>
</evidence>
<gene>
    <name evidence="9" type="ORF">CUNI_LOCUS6560</name>
</gene>
<feature type="region of interest" description="Disordered" evidence="8">
    <location>
        <begin position="608"/>
        <end position="635"/>
    </location>
</feature>
<feature type="transmembrane region" description="Helical" evidence="7">
    <location>
        <begin position="375"/>
        <end position="407"/>
    </location>
</feature>
<comment type="caution">
    <text evidence="9">The sequence shown here is derived from an EMBL/GenBank/DDBJ whole genome shotgun (WGS) entry which is preliminary data.</text>
</comment>
<dbReference type="Pfam" id="PF04515">
    <property type="entry name" value="Choline_transpo"/>
    <property type="match status" value="1"/>
</dbReference>
<feature type="compositionally biased region" description="Basic and acidic residues" evidence="8">
    <location>
        <begin position="608"/>
        <end position="628"/>
    </location>
</feature>
<comment type="similarity">
    <text evidence="2 7">Belongs to the CTL (choline transporter-like) family.</text>
</comment>
<feature type="transmembrane region" description="Helical" evidence="7">
    <location>
        <begin position="332"/>
        <end position="354"/>
    </location>
</feature>
<dbReference type="GO" id="GO:0022857">
    <property type="term" value="F:transmembrane transporter activity"/>
    <property type="evidence" value="ECO:0007669"/>
    <property type="project" value="UniProtKB-UniRule"/>
</dbReference>
<dbReference type="Proteomes" id="UP000678393">
    <property type="component" value="Unassembled WGS sequence"/>
</dbReference>
<evidence type="ECO:0000256" key="5">
    <source>
        <dbReference type="ARBA" id="ARBA00023136"/>
    </source>
</evidence>
<dbReference type="PANTHER" id="PTHR12385">
    <property type="entry name" value="CHOLINE TRANSPORTER-LIKE (SLC FAMILY 44)"/>
    <property type="match status" value="1"/>
</dbReference>
<keyword evidence="10" id="KW-1185">Reference proteome</keyword>
<evidence type="ECO:0000256" key="6">
    <source>
        <dbReference type="ARBA" id="ARBA00023180"/>
    </source>
</evidence>
<dbReference type="PANTHER" id="PTHR12385:SF14">
    <property type="entry name" value="CHOLINE TRANSPORTER-LIKE 2"/>
    <property type="match status" value="1"/>
</dbReference>
<comment type="function">
    <text evidence="7">Choline transporter.</text>
</comment>
<protein>
    <recommendedName>
        <fullName evidence="7">Choline transporter-like protein</fullName>
    </recommendedName>
</protein>
<evidence type="ECO:0000256" key="7">
    <source>
        <dbReference type="RuleBase" id="RU368066"/>
    </source>
</evidence>
<dbReference type="InterPro" id="IPR007603">
    <property type="entry name" value="Choline_transptr-like"/>
</dbReference>
<feature type="transmembrane region" description="Helical" evidence="7">
    <location>
        <begin position="529"/>
        <end position="550"/>
    </location>
</feature>
<evidence type="ECO:0000256" key="3">
    <source>
        <dbReference type="ARBA" id="ARBA00022692"/>
    </source>
</evidence>
<dbReference type="EMBL" id="CAJHNH020001002">
    <property type="protein sequence ID" value="CAG5121002.1"/>
    <property type="molecule type" value="Genomic_DNA"/>
</dbReference>